<gene>
    <name evidence="1" type="ORF">FIBSPDRAFT_840249</name>
</gene>
<evidence type="ECO:0008006" key="3">
    <source>
        <dbReference type="Google" id="ProtNLM"/>
    </source>
</evidence>
<proteinExistence type="predicted"/>
<dbReference type="OrthoDB" id="3217871at2759"/>
<dbReference type="AlphaFoldDB" id="A0A165XCZ7"/>
<protein>
    <recommendedName>
        <fullName evidence="3">BTB domain-containing protein</fullName>
    </recommendedName>
</protein>
<sequence>MAQASSRDAQKDAIVRSDVWFEDGNIVIQAEQTQFKIYRGVLVAQSSVFGDMFSIPQPPSEKQKAVDGCPVVRVTDSAIDIAIALRALFLRGYVSRKALSITAVAAFVRIGTKYEIEILRAEGLERLFYEYPSSLSDYDEMNSWSRIDYSWGVNIDVANLAREQNLLSILPVAFYLLCHDYDAKGLTSGVPRDDGTTAMISPTDLITCLVARESLAELQAQTTFAWINLPSTNYSCKTPPKCSKFRMQVMRSLSSHPASICGLDRWGCGLAREPVNSMCIICAEMAELHDDGREKFWNELPDNFGLPEWAEINRERAEFA</sequence>
<dbReference type="STRING" id="436010.A0A165XCZ7"/>
<name>A0A165XCZ7_9AGAM</name>
<reference evidence="1 2" key="1">
    <citation type="journal article" date="2016" name="Mol. Biol. Evol.">
        <title>Comparative Genomics of Early-Diverging Mushroom-Forming Fungi Provides Insights into the Origins of Lignocellulose Decay Capabilities.</title>
        <authorList>
            <person name="Nagy L.G."/>
            <person name="Riley R."/>
            <person name="Tritt A."/>
            <person name="Adam C."/>
            <person name="Daum C."/>
            <person name="Floudas D."/>
            <person name="Sun H."/>
            <person name="Yadav J.S."/>
            <person name="Pangilinan J."/>
            <person name="Larsson K.H."/>
            <person name="Matsuura K."/>
            <person name="Barry K."/>
            <person name="Labutti K."/>
            <person name="Kuo R."/>
            <person name="Ohm R.A."/>
            <person name="Bhattacharya S.S."/>
            <person name="Shirouzu T."/>
            <person name="Yoshinaga Y."/>
            <person name="Martin F.M."/>
            <person name="Grigoriev I.V."/>
            <person name="Hibbett D.S."/>
        </authorList>
    </citation>
    <scope>NUCLEOTIDE SEQUENCE [LARGE SCALE GENOMIC DNA]</scope>
    <source>
        <strain evidence="1 2">CBS 109695</strain>
    </source>
</reference>
<accession>A0A165XCZ7</accession>
<evidence type="ECO:0000313" key="1">
    <source>
        <dbReference type="EMBL" id="KZP08423.1"/>
    </source>
</evidence>
<dbReference type="EMBL" id="KV417721">
    <property type="protein sequence ID" value="KZP08423.1"/>
    <property type="molecule type" value="Genomic_DNA"/>
</dbReference>
<keyword evidence="2" id="KW-1185">Reference proteome</keyword>
<dbReference type="Proteomes" id="UP000076532">
    <property type="component" value="Unassembled WGS sequence"/>
</dbReference>
<organism evidence="1 2">
    <name type="scientific">Athelia psychrophila</name>
    <dbReference type="NCBI Taxonomy" id="1759441"/>
    <lineage>
        <taxon>Eukaryota</taxon>
        <taxon>Fungi</taxon>
        <taxon>Dikarya</taxon>
        <taxon>Basidiomycota</taxon>
        <taxon>Agaricomycotina</taxon>
        <taxon>Agaricomycetes</taxon>
        <taxon>Agaricomycetidae</taxon>
        <taxon>Atheliales</taxon>
        <taxon>Atheliaceae</taxon>
        <taxon>Athelia</taxon>
    </lineage>
</organism>
<evidence type="ECO:0000313" key="2">
    <source>
        <dbReference type="Proteomes" id="UP000076532"/>
    </source>
</evidence>